<evidence type="ECO:0000256" key="1">
    <source>
        <dbReference type="SAM" id="MobiDB-lite"/>
    </source>
</evidence>
<dbReference type="STRING" id="57704.SAMN04489793_2842"/>
<keyword evidence="3" id="KW-1185">Reference proteome</keyword>
<evidence type="ECO:0000313" key="2">
    <source>
        <dbReference type="EMBL" id="SEC66028.1"/>
    </source>
</evidence>
<dbReference type="AlphaFoldDB" id="A0A1H4UCB3"/>
<accession>A0A1H4UCB3</accession>
<dbReference type="Proteomes" id="UP000182241">
    <property type="component" value="Unassembled WGS sequence"/>
</dbReference>
<proteinExistence type="predicted"/>
<dbReference type="RefSeq" id="WP_068741757.1">
    <property type="nucleotide sequence ID" value="NZ_FNSA01000003.1"/>
</dbReference>
<reference evidence="3" key="1">
    <citation type="submission" date="2016-10" db="EMBL/GenBank/DDBJ databases">
        <authorList>
            <person name="Varghese N."/>
            <person name="Submissions S."/>
        </authorList>
    </citation>
    <scope>NUCLEOTIDE SEQUENCE [LARGE SCALE GENOMIC DNA]</scope>
    <source>
        <strain evidence="3">DSM 44234</strain>
    </source>
</reference>
<dbReference type="EMBL" id="FNSA01000003">
    <property type="protein sequence ID" value="SEC66028.1"/>
    <property type="molecule type" value="Genomic_DNA"/>
</dbReference>
<protein>
    <submittedName>
        <fullName evidence="2">Uncharacterized protein</fullName>
    </submittedName>
</protein>
<feature type="region of interest" description="Disordered" evidence="1">
    <location>
        <begin position="1"/>
        <end position="49"/>
    </location>
</feature>
<feature type="region of interest" description="Disordered" evidence="1">
    <location>
        <begin position="313"/>
        <end position="333"/>
    </location>
</feature>
<evidence type="ECO:0000313" key="3">
    <source>
        <dbReference type="Proteomes" id="UP000182241"/>
    </source>
</evidence>
<organism evidence="2 3">
    <name type="scientific">Tsukamurella tyrosinosolvens</name>
    <dbReference type="NCBI Taxonomy" id="57704"/>
    <lineage>
        <taxon>Bacteria</taxon>
        <taxon>Bacillati</taxon>
        <taxon>Actinomycetota</taxon>
        <taxon>Actinomycetes</taxon>
        <taxon>Mycobacteriales</taxon>
        <taxon>Tsukamurellaceae</taxon>
        <taxon>Tsukamurella</taxon>
    </lineage>
</organism>
<feature type="compositionally biased region" description="Acidic residues" evidence="1">
    <location>
        <begin position="321"/>
        <end position="333"/>
    </location>
</feature>
<sequence length="441" mass="46077">MIDPRLAAVLADTDAPTTPSADHVPAPAAHLNGTDEETAAVASSEDAEELEPEEAIEIAVAVDPKLTSVAEAVKGGVSASGGSVKASTSLRAEMSRVTSPSDLTEANADHRTIGGWLTVDNSLTAPVTSTSPYFTLSHWHWLAAKGLIQQLPADFGPTLPRLDLSEGQIVHDLTQMEALDRSGALTSEAKAMFDALSGLADVTVSGIVLLRYLRRTGVEIPSVIKEFNLEKAVRHIPRVTFRIGVTANEVVCALLNNSTFSITRSYRVAGAAEDAASALLDLLDPDRQWQPYPLKAPVVLPAATIRSLAADPETGTVIDTDPGEDATEDEREDDAARRKAIRTAVTAAATAVDVPSTAAAALADIGSATVHASAEITVATSAVDVSRAEPAALAMAFLTGKGLVLSYPRGEGATKQIVYAGGTEKRIEEAIETLRASFAGE</sequence>
<name>A0A1H4UCB3_TSUTY</name>
<gene>
    <name evidence="2" type="ORF">SAMN04489793_2842</name>
</gene>
<dbReference type="OrthoDB" id="4709217at2"/>